<dbReference type="RefSeq" id="WP_068960827.1">
    <property type="nucleotide sequence ID" value="NZ_CAQOIA010000026.1"/>
</dbReference>
<proteinExistence type="predicted"/>
<keyword evidence="2" id="KW-1185">Reference proteome</keyword>
<accession>A0A1Z2XIY8</accession>
<sequence>MQMKILGGEYYNKYDTDVVLGGFGIDYIHGFPIVKNLFLETGGSLNFQTGGSDGERVYNADREWLKIKEQYRNFNLQIPVDFAYHIRISDNVSFVLFLGLNLRLNMIYRMKMSLNSSLPALRDNTGWINLLSSSEENMGSSSLTWNWFQVGLTCGFGFNINRIYVGLNGIVDFIPAFGYSEGDYKPKINSENVKLSVGYNF</sequence>
<organism evidence="1 2">
    <name type="scientific">Muribaculum intestinale</name>
    <dbReference type="NCBI Taxonomy" id="1796646"/>
    <lineage>
        <taxon>Bacteria</taxon>
        <taxon>Pseudomonadati</taxon>
        <taxon>Bacteroidota</taxon>
        <taxon>Bacteroidia</taxon>
        <taxon>Bacteroidales</taxon>
        <taxon>Muribaculaceae</taxon>
        <taxon>Muribaculum</taxon>
    </lineage>
</organism>
<protein>
    <recommendedName>
        <fullName evidence="3">Outer membrane protein beta-barrel domain-containing protein</fullName>
    </recommendedName>
</protein>
<dbReference type="KEGG" id="pary:A4V02_07095"/>
<dbReference type="Proteomes" id="UP000186351">
    <property type="component" value="Chromosome"/>
</dbReference>
<evidence type="ECO:0000313" key="2">
    <source>
        <dbReference type="Proteomes" id="UP000186351"/>
    </source>
</evidence>
<gene>
    <name evidence="1" type="ORF">A4V02_07095</name>
</gene>
<accession>A0A1B1S9P7</accession>
<dbReference type="STRING" id="1796646.A4V02_07095"/>
<evidence type="ECO:0008006" key="3">
    <source>
        <dbReference type="Google" id="ProtNLM"/>
    </source>
</evidence>
<dbReference type="EMBL" id="CP015402">
    <property type="protein sequence ID" value="ANU63514.1"/>
    <property type="molecule type" value="Genomic_DNA"/>
</dbReference>
<dbReference type="GeneID" id="65536620"/>
<dbReference type="AlphaFoldDB" id="A0A1B1S9P7"/>
<evidence type="ECO:0000313" key="1">
    <source>
        <dbReference type="EMBL" id="ANU63514.1"/>
    </source>
</evidence>
<reference evidence="2" key="1">
    <citation type="submission" date="2016-04" db="EMBL/GenBank/DDBJ databases">
        <title>Complete Genome Sequences of Twelve Strains of a Stable Defined Moderately Diverse Mouse Microbiota 2 (sDMDMm2).</title>
        <authorList>
            <person name="Uchimura Y."/>
            <person name="Wyss M."/>
            <person name="Brugiroux S."/>
            <person name="Limenitakis J.P."/>
            <person name="Stecher B."/>
            <person name="McCoy K.D."/>
            <person name="Macpherson A.J."/>
        </authorList>
    </citation>
    <scope>NUCLEOTIDE SEQUENCE [LARGE SCALE GENOMIC DNA]</scope>
    <source>
        <strain evidence="2">YL27</strain>
    </source>
</reference>
<name>A0A1B1S9P7_9BACT</name>